<gene>
    <name evidence="3" type="ORF">E6H00_09365</name>
</gene>
<feature type="region of interest" description="Disordered" evidence="1">
    <location>
        <begin position="16"/>
        <end position="43"/>
    </location>
</feature>
<dbReference type="AlphaFoldDB" id="A0A537K1A0"/>
<evidence type="ECO:0000313" key="4">
    <source>
        <dbReference type="Proteomes" id="UP000318509"/>
    </source>
</evidence>
<evidence type="ECO:0000256" key="2">
    <source>
        <dbReference type="SAM" id="Phobius"/>
    </source>
</evidence>
<keyword evidence="2" id="KW-0472">Membrane</keyword>
<organism evidence="3 4">
    <name type="scientific">Candidatus Segetimicrobium genomatis</name>
    <dbReference type="NCBI Taxonomy" id="2569760"/>
    <lineage>
        <taxon>Bacteria</taxon>
        <taxon>Bacillati</taxon>
        <taxon>Candidatus Sysuimicrobiota</taxon>
        <taxon>Candidatus Sysuimicrobiia</taxon>
        <taxon>Candidatus Sysuimicrobiales</taxon>
        <taxon>Candidatus Segetimicrobiaceae</taxon>
        <taxon>Candidatus Segetimicrobium</taxon>
    </lineage>
</organism>
<proteinExistence type="predicted"/>
<evidence type="ECO:0000313" key="3">
    <source>
        <dbReference type="EMBL" id="TMI89551.1"/>
    </source>
</evidence>
<feature type="transmembrane region" description="Helical" evidence="2">
    <location>
        <begin position="81"/>
        <end position="101"/>
    </location>
</feature>
<evidence type="ECO:0000256" key="1">
    <source>
        <dbReference type="SAM" id="MobiDB-lite"/>
    </source>
</evidence>
<feature type="transmembrane region" description="Helical" evidence="2">
    <location>
        <begin position="308"/>
        <end position="325"/>
    </location>
</feature>
<keyword evidence="2" id="KW-1133">Transmembrane helix</keyword>
<name>A0A537K1A0_9BACT</name>
<dbReference type="EMBL" id="VBAK01000121">
    <property type="protein sequence ID" value="TMI89551.1"/>
    <property type="molecule type" value="Genomic_DNA"/>
</dbReference>
<comment type="caution">
    <text evidence="3">The sequence shown here is derived from an EMBL/GenBank/DDBJ whole genome shotgun (WGS) entry which is preliminary data.</text>
</comment>
<dbReference type="Proteomes" id="UP000318509">
    <property type="component" value="Unassembled WGS sequence"/>
</dbReference>
<protein>
    <submittedName>
        <fullName evidence="3">Uncharacterized protein</fullName>
    </submittedName>
</protein>
<feature type="transmembrane region" description="Helical" evidence="2">
    <location>
        <begin position="113"/>
        <end position="143"/>
    </location>
</feature>
<accession>A0A537K1A0</accession>
<reference evidence="3 4" key="1">
    <citation type="journal article" date="2019" name="Nat. Microbiol.">
        <title>Mediterranean grassland soil C-N compound turnover is dependent on rainfall and depth, and is mediated by genomically divergent microorganisms.</title>
        <authorList>
            <person name="Diamond S."/>
            <person name="Andeer P.F."/>
            <person name="Li Z."/>
            <person name="Crits-Christoph A."/>
            <person name="Burstein D."/>
            <person name="Anantharaman K."/>
            <person name="Lane K.R."/>
            <person name="Thomas B.C."/>
            <person name="Pan C."/>
            <person name="Northen T.R."/>
            <person name="Banfield J.F."/>
        </authorList>
    </citation>
    <scope>NUCLEOTIDE SEQUENCE [LARGE SCALE GENOMIC DNA]</scope>
    <source>
        <strain evidence="3">NP_3</strain>
    </source>
</reference>
<sequence>MRPLWESLYAHERDSEVLSLPQRNDEESEADCQPPPPVSPKTRTETYAQAERWASPSVTQVPLNGGVEGVFNLPAAFGMTFFIRFFIPGILVSLASIPLWPPSWTAHLDISGLAIYLFGSFALGIILRASFLLLTTVFLGWTFPRWIRNWLIRRLQRRLDWAQKIMAEPFPPTHSSLDALFWDKMRASAFIRTMPCIPVQVSVPGHPPAVQLRPTVTLPTVWGNIWTAFSFDMGRCFGEAPSRRFGYPVHAISRAFYAISTVARHELEELISYSESAFTVSVGLVALVLAYVWAALHAGWTPILRGHVVNLVMVGVSLLGTYLTYSISVSQLSNALESFRAAVLKEHPEPTPSSPS</sequence>
<keyword evidence="2" id="KW-0812">Transmembrane</keyword>
<feature type="transmembrane region" description="Helical" evidence="2">
    <location>
        <begin position="277"/>
        <end position="296"/>
    </location>
</feature>